<name>A0A934SN14_9RHOB</name>
<keyword evidence="1" id="KW-0732">Signal</keyword>
<evidence type="ECO:0000313" key="3">
    <source>
        <dbReference type="Proteomes" id="UP000640485"/>
    </source>
</evidence>
<feature type="signal peptide" evidence="1">
    <location>
        <begin position="1"/>
        <end position="23"/>
    </location>
</feature>
<sequence length="115" mass="12730">MKHILFLGLALSLTSIFPTDAKAQDRSRLVQCKLVVDGQEFIGSQCRFTPQGRDGSFMIMSGNGQYFAMVSIDQPGRATGFWNEEPYANHAHTGLGTLTQQDACWVNERASVCAW</sequence>
<dbReference type="EMBL" id="JAEPRQ010000006">
    <property type="protein sequence ID" value="MBK4217333.1"/>
    <property type="molecule type" value="Genomic_DNA"/>
</dbReference>
<evidence type="ECO:0000313" key="2">
    <source>
        <dbReference type="EMBL" id="MBK4217333.1"/>
    </source>
</evidence>
<reference evidence="2" key="1">
    <citation type="submission" date="2021-01" db="EMBL/GenBank/DDBJ databases">
        <title>Paracoccus amoyensis sp. nov., isolated from the surface seawater along the coast of Xiamen Island, China.</title>
        <authorList>
            <person name="Lyu L."/>
        </authorList>
    </citation>
    <scope>NUCLEOTIDE SEQUENCE</scope>
    <source>
        <strain evidence="2">MJ17</strain>
    </source>
</reference>
<accession>A0A934SN14</accession>
<organism evidence="2 3">
    <name type="scientific">Paracoccus caeni</name>
    <dbReference type="NCBI Taxonomy" id="657651"/>
    <lineage>
        <taxon>Bacteria</taxon>
        <taxon>Pseudomonadati</taxon>
        <taxon>Pseudomonadota</taxon>
        <taxon>Alphaproteobacteria</taxon>
        <taxon>Rhodobacterales</taxon>
        <taxon>Paracoccaceae</taxon>
        <taxon>Paracoccus</taxon>
    </lineage>
</organism>
<protein>
    <submittedName>
        <fullName evidence="2">Uncharacterized protein</fullName>
    </submittedName>
</protein>
<dbReference type="AlphaFoldDB" id="A0A934SN14"/>
<comment type="caution">
    <text evidence="2">The sequence shown here is derived from an EMBL/GenBank/DDBJ whole genome shotgun (WGS) entry which is preliminary data.</text>
</comment>
<dbReference type="RefSeq" id="WP_200687996.1">
    <property type="nucleotide sequence ID" value="NZ_JAEPRQ010000006.1"/>
</dbReference>
<keyword evidence="3" id="KW-1185">Reference proteome</keyword>
<feature type="chain" id="PRO_5037058822" evidence="1">
    <location>
        <begin position="24"/>
        <end position="115"/>
    </location>
</feature>
<evidence type="ECO:0000256" key="1">
    <source>
        <dbReference type="SAM" id="SignalP"/>
    </source>
</evidence>
<dbReference type="Proteomes" id="UP000640485">
    <property type="component" value="Unassembled WGS sequence"/>
</dbReference>
<proteinExistence type="predicted"/>
<gene>
    <name evidence="2" type="ORF">JJJ17_15490</name>
</gene>